<dbReference type="EMBL" id="BAEN01000008">
    <property type="protein sequence ID" value="GAC12866.1"/>
    <property type="molecule type" value="Genomic_DNA"/>
</dbReference>
<feature type="domain" description="Polysaccharide lyase 14" evidence="2">
    <location>
        <begin position="289"/>
        <end position="464"/>
    </location>
</feature>
<dbReference type="InterPro" id="IPR048958">
    <property type="entry name" value="Polysacc_lyase_14"/>
</dbReference>
<gene>
    <name evidence="3" type="ORF">GLIP_0212</name>
</gene>
<keyword evidence="4" id="KW-1185">Reference proteome</keyword>
<reference evidence="3 4" key="1">
    <citation type="journal article" date="2017" name="Antonie Van Leeuwenhoek">
        <title>Rhizobium rhizosphaerae sp. nov., a novel species isolated from rice rhizosphere.</title>
        <authorList>
            <person name="Zhao J.J."/>
            <person name="Zhang J."/>
            <person name="Zhang R.J."/>
            <person name="Zhang C.W."/>
            <person name="Yin H.Q."/>
            <person name="Zhang X.X."/>
        </authorList>
    </citation>
    <scope>NUCLEOTIDE SEQUENCE [LARGE SCALE GENOMIC DNA]</scope>
    <source>
        <strain evidence="3 4">E3</strain>
    </source>
</reference>
<keyword evidence="1" id="KW-1133">Transmembrane helix</keyword>
<dbReference type="Gene3D" id="2.60.120.200">
    <property type="match status" value="1"/>
</dbReference>
<dbReference type="STRING" id="1127673.GLIP_0212"/>
<dbReference type="Pfam" id="PF21294">
    <property type="entry name" value="Polysacc_lyase_14"/>
    <property type="match status" value="1"/>
</dbReference>
<evidence type="ECO:0000256" key="1">
    <source>
        <dbReference type="SAM" id="Phobius"/>
    </source>
</evidence>
<organism evidence="3 4">
    <name type="scientific">Aliiglaciecola lipolytica E3</name>
    <dbReference type="NCBI Taxonomy" id="1127673"/>
    <lineage>
        <taxon>Bacteria</taxon>
        <taxon>Pseudomonadati</taxon>
        <taxon>Pseudomonadota</taxon>
        <taxon>Gammaproteobacteria</taxon>
        <taxon>Alteromonadales</taxon>
        <taxon>Alteromonadaceae</taxon>
        <taxon>Aliiglaciecola</taxon>
    </lineage>
</organism>
<dbReference type="Proteomes" id="UP000006334">
    <property type="component" value="Unassembled WGS sequence"/>
</dbReference>
<feature type="transmembrane region" description="Helical" evidence="1">
    <location>
        <begin position="12"/>
        <end position="31"/>
    </location>
</feature>
<proteinExistence type="predicted"/>
<dbReference type="PANTHER" id="PTHR40124:SF1">
    <property type="entry name" value="DISAGGREGATASE RELATED REPEAT PROTEIN"/>
    <property type="match status" value="1"/>
</dbReference>
<dbReference type="eggNOG" id="ENOG502ZBB1">
    <property type="taxonomic scope" value="Bacteria"/>
</dbReference>
<evidence type="ECO:0000259" key="2">
    <source>
        <dbReference type="Pfam" id="PF21294"/>
    </source>
</evidence>
<dbReference type="PANTHER" id="PTHR40124">
    <property type="match status" value="1"/>
</dbReference>
<dbReference type="AlphaFoldDB" id="K6XMH9"/>
<comment type="caution">
    <text evidence="3">The sequence shown here is derived from an EMBL/GenBank/DDBJ whole genome shotgun (WGS) entry which is preliminary data.</text>
</comment>
<sequence>MLSKNALIMKNLYRYIYLLAFFSFFSAAQVFDNSVTHRFASEVAYLYWPEGNFAKFHKEYAQPIAQLDIQDVDREHSVKIDLSNIKLTNPLFITLSSADGNKGVADFYSVEKGGYNAPQLTFEQGNKKRLLLAEIDTYIAKKNRKAVGTKSTLKAGGGHTILLKFQFAQKADLQAIKNLSLVLTTTNRQYGKSKLQANQIIYSPVVQQQDNSGIAQKYVLDKGIKQDKAVYFADDFDDQGWFSGIKQSVGLTEPVWQNTGELQFIDHSDVRHYSGQPGKSVNMRFLTSQNLAGNLDYYFAQHAGKEPEEAFFRYYSMLAPGAKVSGGGKLPGFSGTYNKAGWGGRPNNGENGWSARGAFYHSISSKSPEWGGQLPIGSYLYEANTGSKYGKSIPWGHEMSTMQPGRWYAIEQQIKLNTPGLKDGVFKVWIDGVLIYERNNMYFRDTPQMKIEKVWLNYYFGGVAKPKNNFNMYLDNIVIASSYIGPIRK</sequence>
<name>K6XMH9_9ALTE</name>
<protein>
    <recommendedName>
        <fullName evidence="2">Polysaccharide lyase 14 domain-containing protein</fullName>
    </recommendedName>
</protein>
<keyword evidence="1" id="KW-0812">Transmembrane</keyword>
<evidence type="ECO:0000313" key="3">
    <source>
        <dbReference type="EMBL" id="GAC12866.1"/>
    </source>
</evidence>
<accession>K6XMH9</accession>
<evidence type="ECO:0000313" key="4">
    <source>
        <dbReference type="Proteomes" id="UP000006334"/>
    </source>
</evidence>
<keyword evidence="1" id="KW-0472">Membrane</keyword>